<evidence type="ECO:0000313" key="3">
    <source>
        <dbReference type="Proteomes" id="UP000823616"/>
    </source>
</evidence>
<gene>
    <name evidence="2" type="ORF">IAA96_08815</name>
</gene>
<evidence type="ECO:0000313" key="2">
    <source>
        <dbReference type="EMBL" id="MBO8451188.1"/>
    </source>
</evidence>
<dbReference type="Gene3D" id="1.10.287.110">
    <property type="entry name" value="DnaJ domain"/>
    <property type="match status" value="1"/>
</dbReference>
<protein>
    <submittedName>
        <fullName evidence="2">J domain-containing protein</fullName>
    </submittedName>
</protein>
<dbReference type="SUPFAM" id="SSF46565">
    <property type="entry name" value="Chaperone J-domain"/>
    <property type="match status" value="1"/>
</dbReference>
<evidence type="ECO:0000259" key="1">
    <source>
        <dbReference type="PROSITE" id="PS50076"/>
    </source>
</evidence>
<comment type="caution">
    <text evidence="2">The sequence shown here is derived from an EMBL/GenBank/DDBJ whole genome shotgun (WGS) entry which is preliminary data.</text>
</comment>
<accession>A0A9D9HHT0</accession>
<proteinExistence type="predicted"/>
<reference evidence="2" key="1">
    <citation type="submission" date="2020-10" db="EMBL/GenBank/DDBJ databases">
        <authorList>
            <person name="Gilroy R."/>
        </authorList>
    </citation>
    <scope>NUCLEOTIDE SEQUENCE</scope>
    <source>
        <strain evidence="2">B3-4054</strain>
    </source>
</reference>
<name>A0A9D9HHT0_9SPIR</name>
<reference evidence="2" key="2">
    <citation type="journal article" date="2021" name="PeerJ">
        <title>Extensive microbial diversity within the chicken gut microbiome revealed by metagenomics and culture.</title>
        <authorList>
            <person name="Gilroy R."/>
            <person name="Ravi A."/>
            <person name="Getino M."/>
            <person name="Pursley I."/>
            <person name="Horton D.L."/>
            <person name="Alikhan N.F."/>
            <person name="Baker D."/>
            <person name="Gharbi K."/>
            <person name="Hall N."/>
            <person name="Watson M."/>
            <person name="Adriaenssens E.M."/>
            <person name="Foster-Nyarko E."/>
            <person name="Jarju S."/>
            <person name="Secka A."/>
            <person name="Antonio M."/>
            <person name="Oren A."/>
            <person name="Chaudhuri R.R."/>
            <person name="La Ragione R."/>
            <person name="Hildebrand F."/>
            <person name="Pallen M.J."/>
        </authorList>
    </citation>
    <scope>NUCLEOTIDE SEQUENCE</scope>
    <source>
        <strain evidence="2">B3-4054</strain>
    </source>
</reference>
<organism evidence="2 3">
    <name type="scientific">Candidatus Avitreponema avistercoris</name>
    <dbReference type="NCBI Taxonomy" id="2840705"/>
    <lineage>
        <taxon>Bacteria</taxon>
        <taxon>Pseudomonadati</taxon>
        <taxon>Spirochaetota</taxon>
        <taxon>Spirochaetia</taxon>
        <taxon>Spirochaetales</taxon>
        <taxon>Candidatus Avitreponema</taxon>
    </lineage>
</organism>
<dbReference type="PROSITE" id="PS50076">
    <property type="entry name" value="DNAJ_2"/>
    <property type="match status" value="1"/>
</dbReference>
<dbReference type="InterPro" id="IPR036869">
    <property type="entry name" value="J_dom_sf"/>
</dbReference>
<dbReference type="InterPro" id="IPR001623">
    <property type="entry name" value="DnaJ_domain"/>
</dbReference>
<dbReference type="AlphaFoldDB" id="A0A9D9HHT0"/>
<dbReference type="EMBL" id="JADIMS010000162">
    <property type="protein sequence ID" value="MBO8451188.1"/>
    <property type="molecule type" value="Genomic_DNA"/>
</dbReference>
<dbReference type="Proteomes" id="UP000823616">
    <property type="component" value="Unassembled WGS sequence"/>
</dbReference>
<feature type="domain" description="J" evidence="1">
    <location>
        <begin position="67"/>
        <end position="137"/>
    </location>
</feature>
<sequence>MAERTGYYERLGEFLRDRLNSDTDPFAEEDPEESGAGFLRRAGNTMEKRNAPKKAVRLVAVPRELAEDFRILGLRPGEPLAECKAAWKLLLQQHHPDKYAGASETARQTAEQTTRNVTQAYRRIAHWFSSGKILPRE</sequence>